<dbReference type="InterPro" id="IPR012132">
    <property type="entry name" value="GMC_OxRdtase"/>
</dbReference>
<sequence>MGDFVADYIIVGGGLTGCAIASRLSTSDKKPEVILLEAGPDASDNPVTAGFLSGLTLLGGELDYAYSSEPVTDTANRAHQLNAGKVLGGGSVLNFGGWLRADAADYDQWAEVAGDKRWSYEGLRPWLIKTECYDDAQAASHRGIDGPMHVTPISKAESGARKYPLRETVKQAWAELGVLINSDKASGSRAGLSEMHVNSYNGLRQPSNKAYSLDNVRVFTNTMVHRITFDGNKATGVELADDRRITARKEVILSAGSYHTPQILMLSGIGPSATLSEYGVPMVYDSPQVGQNLHDHFAIYLAFRLRDPSLGHALGSAGFQKPEFSKGFPWDWVASLPLPEDVIAKNKAEELKKRNFYEIITAYVPPGIPGIPVDGTHIATSTMLLLPTSRGTVSIRSSSPHDPPRIQPSYFSTPIDQDALIHATRQTVKVLTETEAMKPIVESESPPSGDGLEGLKPLTVDASNEMIEERIRLTGTQHHHSGGTAAMGKVVDGEGRVFGVQGLRVGDASIIPVPLGGHPQTALYAIAEQLADMIIRDF</sequence>
<feature type="active site" description="Proton acceptor" evidence="2">
    <location>
        <position position="518"/>
    </location>
</feature>
<dbReference type="Proteomes" id="UP001148614">
    <property type="component" value="Unassembled WGS sequence"/>
</dbReference>
<feature type="binding site" evidence="3">
    <location>
        <position position="86"/>
    </location>
    <ligand>
        <name>FAD</name>
        <dbReference type="ChEBI" id="CHEBI:57692"/>
    </ligand>
</feature>
<accession>A0A9W8NPU3</accession>
<feature type="binding site" evidence="3">
    <location>
        <position position="224"/>
    </location>
    <ligand>
        <name>FAD</name>
        <dbReference type="ChEBI" id="CHEBI:57692"/>
    </ligand>
</feature>
<evidence type="ECO:0000256" key="3">
    <source>
        <dbReference type="PIRSR" id="PIRSR000137-2"/>
    </source>
</evidence>
<dbReference type="GO" id="GO:0050660">
    <property type="term" value="F:flavin adenine dinucleotide binding"/>
    <property type="evidence" value="ECO:0007669"/>
    <property type="project" value="InterPro"/>
</dbReference>
<dbReference type="Pfam" id="PF05199">
    <property type="entry name" value="GMC_oxred_C"/>
    <property type="match status" value="1"/>
</dbReference>
<dbReference type="Pfam" id="PF00732">
    <property type="entry name" value="GMC_oxred_N"/>
    <property type="match status" value="1"/>
</dbReference>
<evidence type="ECO:0000259" key="5">
    <source>
        <dbReference type="PROSITE" id="PS00623"/>
    </source>
</evidence>
<evidence type="ECO:0000313" key="8">
    <source>
        <dbReference type="Proteomes" id="UP001148614"/>
    </source>
</evidence>
<dbReference type="SUPFAM" id="SSF54373">
    <property type="entry name" value="FAD-linked reductases, C-terminal domain"/>
    <property type="match status" value="1"/>
</dbReference>
<dbReference type="PIRSF" id="PIRSF000137">
    <property type="entry name" value="Alcohol_oxidase"/>
    <property type="match status" value="1"/>
</dbReference>
<dbReference type="InterPro" id="IPR036188">
    <property type="entry name" value="FAD/NAD-bd_sf"/>
</dbReference>
<dbReference type="PROSITE" id="PS00623">
    <property type="entry name" value="GMC_OXRED_1"/>
    <property type="match status" value="1"/>
</dbReference>
<evidence type="ECO:0000256" key="4">
    <source>
        <dbReference type="RuleBase" id="RU003968"/>
    </source>
</evidence>
<comment type="cofactor">
    <cofactor evidence="3">
        <name>FAD</name>
        <dbReference type="ChEBI" id="CHEBI:57692"/>
    </cofactor>
</comment>
<dbReference type="InterPro" id="IPR007867">
    <property type="entry name" value="GMC_OxRtase_C"/>
</dbReference>
<proteinExistence type="inferred from homology"/>
<feature type="domain" description="Glucose-methanol-choline oxidoreductase N-terminal" evidence="6">
    <location>
        <begin position="256"/>
        <end position="270"/>
    </location>
</feature>
<evidence type="ECO:0000259" key="6">
    <source>
        <dbReference type="PROSITE" id="PS00624"/>
    </source>
</evidence>
<name>A0A9W8NPU3_9PEZI</name>
<keyword evidence="4" id="KW-0285">Flavoprotein</keyword>
<keyword evidence="3 4" id="KW-0274">FAD</keyword>
<dbReference type="SUPFAM" id="SSF51905">
    <property type="entry name" value="FAD/NAD(P)-binding domain"/>
    <property type="match status" value="1"/>
</dbReference>
<dbReference type="PANTHER" id="PTHR11552">
    <property type="entry name" value="GLUCOSE-METHANOL-CHOLINE GMC OXIDOREDUCTASE"/>
    <property type="match status" value="1"/>
</dbReference>
<dbReference type="EMBL" id="JANPWZ010000001">
    <property type="protein sequence ID" value="KAJ3580558.1"/>
    <property type="molecule type" value="Genomic_DNA"/>
</dbReference>
<gene>
    <name evidence="7" type="ORF">NPX13_g13</name>
</gene>
<feature type="domain" description="Glucose-methanol-choline oxidoreductase N-terminal" evidence="5">
    <location>
        <begin position="84"/>
        <end position="107"/>
    </location>
</feature>
<dbReference type="AlphaFoldDB" id="A0A9W8NPU3"/>
<evidence type="ECO:0000313" key="7">
    <source>
        <dbReference type="EMBL" id="KAJ3580558.1"/>
    </source>
</evidence>
<evidence type="ECO:0000256" key="1">
    <source>
        <dbReference type="ARBA" id="ARBA00010790"/>
    </source>
</evidence>
<dbReference type="VEuPathDB" id="FungiDB:F4678DRAFT_419188"/>
<dbReference type="Gene3D" id="3.30.560.10">
    <property type="entry name" value="Glucose Oxidase, domain 3"/>
    <property type="match status" value="1"/>
</dbReference>
<organism evidence="7 8">
    <name type="scientific">Xylaria arbuscula</name>
    <dbReference type="NCBI Taxonomy" id="114810"/>
    <lineage>
        <taxon>Eukaryota</taxon>
        <taxon>Fungi</taxon>
        <taxon>Dikarya</taxon>
        <taxon>Ascomycota</taxon>
        <taxon>Pezizomycotina</taxon>
        <taxon>Sordariomycetes</taxon>
        <taxon>Xylariomycetidae</taxon>
        <taxon>Xylariales</taxon>
        <taxon>Xylariaceae</taxon>
        <taxon>Xylaria</taxon>
    </lineage>
</organism>
<dbReference type="InterPro" id="IPR000172">
    <property type="entry name" value="GMC_OxRdtase_N"/>
</dbReference>
<evidence type="ECO:0000256" key="2">
    <source>
        <dbReference type="PIRSR" id="PIRSR000137-1"/>
    </source>
</evidence>
<comment type="similarity">
    <text evidence="1 4">Belongs to the GMC oxidoreductase family.</text>
</comment>
<dbReference type="PROSITE" id="PS00624">
    <property type="entry name" value="GMC_OXRED_2"/>
    <property type="match status" value="1"/>
</dbReference>
<keyword evidence="8" id="KW-1185">Reference proteome</keyword>
<reference evidence="7" key="1">
    <citation type="submission" date="2022-07" db="EMBL/GenBank/DDBJ databases">
        <title>Genome Sequence of Xylaria arbuscula.</title>
        <authorList>
            <person name="Buettner E."/>
        </authorList>
    </citation>
    <scope>NUCLEOTIDE SEQUENCE</scope>
    <source>
        <strain evidence="7">VT107</strain>
    </source>
</reference>
<feature type="binding site" evidence="3">
    <location>
        <begin position="519"/>
        <end position="520"/>
    </location>
    <ligand>
        <name>FAD</name>
        <dbReference type="ChEBI" id="CHEBI:57692"/>
    </ligand>
</feature>
<dbReference type="GO" id="GO:0016614">
    <property type="term" value="F:oxidoreductase activity, acting on CH-OH group of donors"/>
    <property type="evidence" value="ECO:0007669"/>
    <property type="project" value="InterPro"/>
</dbReference>
<protein>
    <recommendedName>
        <fullName evidence="5 6">Glucose-methanol-choline oxidoreductase N-terminal domain-containing protein</fullName>
    </recommendedName>
</protein>
<comment type="caution">
    <text evidence="7">The sequence shown here is derived from an EMBL/GenBank/DDBJ whole genome shotgun (WGS) entry which is preliminary data.</text>
</comment>
<dbReference type="Gene3D" id="3.50.50.60">
    <property type="entry name" value="FAD/NAD(P)-binding domain"/>
    <property type="match status" value="1"/>
</dbReference>
<feature type="active site" description="Proton donor" evidence="2">
    <location>
        <position position="480"/>
    </location>
</feature>
<dbReference type="PANTHER" id="PTHR11552:SF123">
    <property type="entry name" value="GMC OXIDOREDUCTASE (AFU_ORTHOLOGUE AFUA_2G01770)-RELATED"/>
    <property type="match status" value="1"/>
</dbReference>